<name>A0A7Z0CHD7_9MICO</name>
<dbReference type="RefSeq" id="WP_179397776.1">
    <property type="nucleotide sequence ID" value="NZ_JACBZO010000001.1"/>
</dbReference>
<evidence type="ECO:0000256" key="3">
    <source>
        <dbReference type="ARBA" id="ARBA00022884"/>
    </source>
</evidence>
<dbReference type="NCBIfam" id="TIGR01951">
    <property type="entry name" value="nusB"/>
    <property type="match status" value="1"/>
</dbReference>
<dbReference type="AlphaFoldDB" id="A0A7Z0CHD7"/>
<proteinExistence type="inferred from homology"/>
<dbReference type="InterPro" id="IPR035926">
    <property type="entry name" value="NusB-like_sf"/>
</dbReference>
<evidence type="ECO:0000256" key="4">
    <source>
        <dbReference type="ARBA" id="ARBA00023015"/>
    </source>
</evidence>
<organism evidence="8 9">
    <name type="scientific">Demequina lutea</name>
    <dbReference type="NCBI Taxonomy" id="431489"/>
    <lineage>
        <taxon>Bacteria</taxon>
        <taxon>Bacillati</taxon>
        <taxon>Actinomycetota</taxon>
        <taxon>Actinomycetes</taxon>
        <taxon>Micrococcales</taxon>
        <taxon>Demequinaceae</taxon>
        <taxon>Demequina</taxon>
    </lineage>
</organism>
<dbReference type="GO" id="GO:0031564">
    <property type="term" value="P:transcription antitermination"/>
    <property type="evidence" value="ECO:0007669"/>
    <property type="project" value="UniProtKB-KW"/>
</dbReference>
<comment type="similarity">
    <text evidence="1 6">Belongs to the NusB family.</text>
</comment>
<dbReference type="GO" id="GO:0003723">
    <property type="term" value="F:RNA binding"/>
    <property type="evidence" value="ECO:0007669"/>
    <property type="project" value="UniProtKB-UniRule"/>
</dbReference>
<sequence>MAARTKARKRAIDILFEADQRGANLSDVLAERIAMSGRETPVPQYGIDIVRGVIDQWLSINALISEAAKEWTMDRMPAVDRAVLRVATWEIVFNDEVPAAVAINEAVDLAADLSTNDSPTFVNGVLGAIARDASAPGAQA</sequence>
<keyword evidence="4 6" id="KW-0805">Transcription regulation</keyword>
<evidence type="ECO:0000256" key="6">
    <source>
        <dbReference type="HAMAP-Rule" id="MF_00073"/>
    </source>
</evidence>
<evidence type="ECO:0000313" key="8">
    <source>
        <dbReference type="EMBL" id="NYI41371.1"/>
    </source>
</evidence>
<accession>A0A7Z0CHD7</accession>
<protein>
    <recommendedName>
        <fullName evidence="6">Transcription antitermination protein NusB</fullName>
    </recommendedName>
    <alternativeName>
        <fullName evidence="6">Antitermination factor NusB</fullName>
    </alternativeName>
</protein>
<dbReference type="Pfam" id="PF01029">
    <property type="entry name" value="NusB"/>
    <property type="match status" value="1"/>
</dbReference>
<feature type="domain" description="NusB/RsmB/TIM44" evidence="7">
    <location>
        <begin position="6"/>
        <end position="131"/>
    </location>
</feature>
<dbReference type="Gene3D" id="1.10.940.10">
    <property type="entry name" value="NusB-like"/>
    <property type="match status" value="1"/>
</dbReference>
<dbReference type="Proteomes" id="UP000547973">
    <property type="component" value="Unassembled WGS sequence"/>
</dbReference>
<keyword evidence="5 6" id="KW-0804">Transcription</keyword>
<keyword evidence="3 6" id="KW-0694">RNA-binding</keyword>
<keyword evidence="2 6" id="KW-0889">Transcription antitermination</keyword>
<dbReference type="InterPro" id="IPR006027">
    <property type="entry name" value="NusB_RsmB_TIM44"/>
</dbReference>
<dbReference type="GO" id="GO:0006353">
    <property type="term" value="P:DNA-templated transcription termination"/>
    <property type="evidence" value="ECO:0007669"/>
    <property type="project" value="UniProtKB-UniRule"/>
</dbReference>
<dbReference type="PANTHER" id="PTHR11078:SF3">
    <property type="entry name" value="ANTITERMINATION NUSB DOMAIN-CONTAINING PROTEIN"/>
    <property type="match status" value="1"/>
</dbReference>
<evidence type="ECO:0000256" key="5">
    <source>
        <dbReference type="ARBA" id="ARBA00023163"/>
    </source>
</evidence>
<evidence type="ECO:0000256" key="2">
    <source>
        <dbReference type="ARBA" id="ARBA00022814"/>
    </source>
</evidence>
<dbReference type="HAMAP" id="MF_00073">
    <property type="entry name" value="NusB"/>
    <property type="match status" value="1"/>
</dbReference>
<evidence type="ECO:0000259" key="7">
    <source>
        <dbReference type="Pfam" id="PF01029"/>
    </source>
</evidence>
<gene>
    <name evidence="6" type="primary">nusB</name>
    <name evidence="8" type="ORF">BKA03_001490</name>
</gene>
<dbReference type="EMBL" id="JACBZO010000001">
    <property type="protein sequence ID" value="NYI41371.1"/>
    <property type="molecule type" value="Genomic_DNA"/>
</dbReference>
<keyword evidence="9" id="KW-1185">Reference proteome</keyword>
<dbReference type="SUPFAM" id="SSF48013">
    <property type="entry name" value="NusB-like"/>
    <property type="match status" value="1"/>
</dbReference>
<dbReference type="GO" id="GO:0005829">
    <property type="term" value="C:cytosol"/>
    <property type="evidence" value="ECO:0007669"/>
    <property type="project" value="TreeGrafter"/>
</dbReference>
<dbReference type="InterPro" id="IPR011605">
    <property type="entry name" value="NusB_fam"/>
</dbReference>
<comment type="function">
    <text evidence="6">Involved in transcription antitermination. Required for transcription of ribosomal RNA (rRNA) genes. Binds specifically to the boxA antiterminator sequence of the ribosomal RNA (rrn) operons.</text>
</comment>
<evidence type="ECO:0000256" key="1">
    <source>
        <dbReference type="ARBA" id="ARBA00005952"/>
    </source>
</evidence>
<comment type="caution">
    <text evidence="8">The sequence shown here is derived from an EMBL/GenBank/DDBJ whole genome shotgun (WGS) entry which is preliminary data.</text>
</comment>
<reference evidence="8 9" key="1">
    <citation type="submission" date="2020-07" db="EMBL/GenBank/DDBJ databases">
        <title>Sequencing the genomes of 1000 actinobacteria strains.</title>
        <authorList>
            <person name="Klenk H.-P."/>
        </authorList>
    </citation>
    <scope>NUCLEOTIDE SEQUENCE [LARGE SCALE GENOMIC DNA]</scope>
    <source>
        <strain evidence="8 9">DSM 19970</strain>
    </source>
</reference>
<dbReference type="PANTHER" id="PTHR11078">
    <property type="entry name" value="N UTILIZATION SUBSTANCE PROTEIN B-RELATED"/>
    <property type="match status" value="1"/>
</dbReference>
<evidence type="ECO:0000313" key="9">
    <source>
        <dbReference type="Proteomes" id="UP000547973"/>
    </source>
</evidence>